<dbReference type="EMBL" id="OZ075145">
    <property type="protein sequence ID" value="CAL5050168.1"/>
    <property type="molecule type" value="Genomic_DNA"/>
</dbReference>
<evidence type="ECO:0000256" key="1">
    <source>
        <dbReference type="SAM" id="Coils"/>
    </source>
</evidence>
<dbReference type="Proteomes" id="UP001497457">
    <property type="component" value="Chromosome 35b"/>
</dbReference>
<sequence length="332" mass="37313">MAARTRAAATRPPPAAVSAPCPPPTAARRRRQGLPAPPGRTASGRPEEELQEGSGTKRSGSLPAQHGPGRNGRRELPRVGSPPARKARATPAAVSLSPPAPVCSPVPSKVNRRVTRSISQSARTNAAVANKNTNTADMRTRTDDTESLRRRLTVALSQAMEENLKVRRGLKEIMRLKDELTEEKLNVTRGQEESIRLRGELIYLKKSHITALERELEMVDELRYETDALQKLRVEKEAEIQELKMQKQAELQKLRVQKEAEIQELKVQKQAELQKLRVEKQAELQKVKVHKEAEVQKVIKENIRLLRIVDKKEAQLQAMSEHCKLLVLKNRN</sequence>
<evidence type="ECO:0000256" key="2">
    <source>
        <dbReference type="SAM" id="MobiDB-lite"/>
    </source>
</evidence>
<keyword evidence="4" id="KW-1185">Reference proteome</keyword>
<feature type="region of interest" description="Disordered" evidence="2">
    <location>
        <begin position="1"/>
        <end position="111"/>
    </location>
</feature>
<name>A0ABC9E382_9POAL</name>
<accession>A0ABC9E382</accession>
<organism evidence="3 4">
    <name type="scientific">Urochloa decumbens</name>
    <dbReference type="NCBI Taxonomy" id="240449"/>
    <lineage>
        <taxon>Eukaryota</taxon>
        <taxon>Viridiplantae</taxon>
        <taxon>Streptophyta</taxon>
        <taxon>Embryophyta</taxon>
        <taxon>Tracheophyta</taxon>
        <taxon>Spermatophyta</taxon>
        <taxon>Magnoliopsida</taxon>
        <taxon>Liliopsida</taxon>
        <taxon>Poales</taxon>
        <taxon>Poaceae</taxon>
        <taxon>PACMAD clade</taxon>
        <taxon>Panicoideae</taxon>
        <taxon>Panicodae</taxon>
        <taxon>Paniceae</taxon>
        <taxon>Melinidinae</taxon>
        <taxon>Urochloa</taxon>
    </lineage>
</organism>
<evidence type="ECO:0000313" key="3">
    <source>
        <dbReference type="EMBL" id="CAL5050168.1"/>
    </source>
</evidence>
<feature type="compositionally biased region" description="Low complexity" evidence="2">
    <location>
        <begin position="1"/>
        <end position="10"/>
    </location>
</feature>
<reference evidence="4" key="1">
    <citation type="submission" date="2024-06" db="EMBL/GenBank/DDBJ databases">
        <authorList>
            <person name="Ryan C."/>
        </authorList>
    </citation>
    <scope>NUCLEOTIDE SEQUENCE [LARGE SCALE GENOMIC DNA]</scope>
</reference>
<feature type="coiled-coil region" evidence="1">
    <location>
        <begin position="226"/>
        <end position="293"/>
    </location>
</feature>
<evidence type="ECO:0000313" key="4">
    <source>
        <dbReference type="Proteomes" id="UP001497457"/>
    </source>
</evidence>
<keyword evidence="1" id="KW-0175">Coiled coil</keyword>
<gene>
    <name evidence="3" type="ORF">URODEC1_LOCUS91418</name>
</gene>
<protein>
    <submittedName>
        <fullName evidence="3">Uncharacterized protein</fullName>
    </submittedName>
</protein>
<reference evidence="3 4" key="2">
    <citation type="submission" date="2024-10" db="EMBL/GenBank/DDBJ databases">
        <authorList>
            <person name="Ryan C."/>
        </authorList>
    </citation>
    <scope>NUCLEOTIDE SEQUENCE [LARGE SCALE GENOMIC DNA]</scope>
</reference>
<proteinExistence type="predicted"/>
<dbReference type="AlphaFoldDB" id="A0ABC9E382"/>
<feature type="compositionally biased region" description="Pro residues" evidence="2">
    <location>
        <begin position="11"/>
        <end position="25"/>
    </location>
</feature>